<feature type="chain" id="PRO_5020987131" description="Lipoprotein" evidence="2">
    <location>
        <begin position="21"/>
        <end position="336"/>
    </location>
</feature>
<keyword evidence="4" id="KW-1185">Reference proteome</keyword>
<feature type="region of interest" description="Disordered" evidence="1">
    <location>
        <begin position="297"/>
        <end position="319"/>
    </location>
</feature>
<keyword evidence="2" id="KW-0732">Signal</keyword>
<evidence type="ECO:0000256" key="1">
    <source>
        <dbReference type="SAM" id="MobiDB-lite"/>
    </source>
</evidence>
<dbReference type="RefSeq" id="WP_137436599.1">
    <property type="nucleotide sequence ID" value="NZ_JANRHC010000002.1"/>
</dbReference>
<accession>A0A4U6R615</accession>
<evidence type="ECO:0000256" key="2">
    <source>
        <dbReference type="SAM" id="SignalP"/>
    </source>
</evidence>
<dbReference type="Proteomes" id="UP000308488">
    <property type="component" value="Unassembled WGS sequence"/>
</dbReference>
<evidence type="ECO:0000313" key="4">
    <source>
        <dbReference type="Proteomes" id="UP000308488"/>
    </source>
</evidence>
<dbReference type="PROSITE" id="PS51257">
    <property type="entry name" value="PROKAR_LIPOPROTEIN"/>
    <property type="match status" value="1"/>
</dbReference>
<sequence>MRHSCIFAAVPLLAVFLAGCGPDSSSGSNFHNPAESVSLSFESFELSNEEGLPEVLPQTLFHDFYRGLEPADGESDESADVTAQLRGRLDLLMGLTPSDDGTSYTSARNPLDFLRHVIASNQVNNFDVGRQLMRDSMDRGEPATYNTRSNNALIRFTETGGNNGADPEPDQRWIYPLLDWTSVPQSDRIFSAIQFIARAPNDDEPNPPELLSLGWSAQYANKGFSASGYNQPEFAATSMTGRELGNIEFFQVFTGEQSGTLVLKQTSGITLNGQEPSYICAELDYQQSTVSVFYFSGTPEGSSEETGTDTNPNPVECLKGENEPIVYNTVPIEQRQ</sequence>
<feature type="signal peptide" evidence="2">
    <location>
        <begin position="1"/>
        <end position="20"/>
    </location>
</feature>
<dbReference type="EMBL" id="SZYH01000001">
    <property type="protein sequence ID" value="TKV68981.1"/>
    <property type="molecule type" value="Genomic_DNA"/>
</dbReference>
<gene>
    <name evidence="3" type="ORF">FDP08_13215</name>
</gene>
<organism evidence="3 4">
    <name type="scientific">Marinobacter panjinensis</name>
    <dbReference type="NCBI Taxonomy" id="2576384"/>
    <lineage>
        <taxon>Bacteria</taxon>
        <taxon>Pseudomonadati</taxon>
        <taxon>Pseudomonadota</taxon>
        <taxon>Gammaproteobacteria</taxon>
        <taxon>Pseudomonadales</taxon>
        <taxon>Marinobacteraceae</taxon>
        <taxon>Marinobacter</taxon>
    </lineage>
</organism>
<dbReference type="AlphaFoldDB" id="A0A4U6R615"/>
<proteinExistence type="predicted"/>
<name>A0A4U6R615_9GAMM</name>
<dbReference type="OrthoDB" id="6354562at2"/>
<reference evidence="3 4" key="1">
    <citation type="submission" date="2019-05" db="EMBL/GenBank/DDBJ databases">
        <title>Marinobacter panjinensis sp. nov., a moderately halophilic bacterium isolated from sea tidal flat environment.</title>
        <authorList>
            <person name="Yang W."/>
            <person name="An M."/>
            <person name="He W."/>
            <person name="Luo X."/>
            <person name="Zhu L."/>
            <person name="Chen G."/>
            <person name="Zhang Y."/>
            <person name="Wang Y."/>
        </authorList>
    </citation>
    <scope>NUCLEOTIDE SEQUENCE [LARGE SCALE GENOMIC DNA]</scope>
    <source>
        <strain evidence="3 4">PJ-16</strain>
    </source>
</reference>
<protein>
    <recommendedName>
        <fullName evidence="5">Lipoprotein</fullName>
    </recommendedName>
</protein>
<comment type="caution">
    <text evidence="3">The sequence shown here is derived from an EMBL/GenBank/DDBJ whole genome shotgun (WGS) entry which is preliminary data.</text>
</comment>
<evidence type="ECO:0008006" key="5">
    <source>
        <dbReference type="Google" id="ProtNLM"/>
    </source>
</evidence>
<evidence type="ECO:0000313" key="3">
    <source>
        <dbReference type="EMBL" id="TKV68981.1"/>
    </source>
</evidence>